<keyword evidence="4" id="KW-0805">Transcription regulation</keyword>
<feature type="region of interest" description="Disordered" evidence="9">
    <location>
        <begin position="790"/>
        <end position="820"/>
    </location>
</feature>
<dbReference type="PANTHER" id="PTHR15528">
    <property type="entry name" value="PEROXISOME PROLIFERATOR ACTIVATED RECEPTOR GAMMA COACTIVATOR 1 PGC-1 -RELATED"/>
    <property type="match status" value="1"/>
</dbReference>
<feature type="region of interest" description="Disordered" evidence="9">
    <location>
        <begin position="166"/>
        <end position="287"/>
    </location>
</feature>
<evidence type="ECO:0000256" key="7">
    <source>
        <dbReference type="ARBA" id="ARBA00023242"/>
    </source>
</evidence>
<name>A0A6J2GH21_9PASS</name>
<dbReference type="InterPro" id="IPR034605">
    <property type="entry name" value="PGC-1"/>
</dbReference>
<evidence type="ECO:0000256" key="8">
    <source>
        <dbReference type="PROSITE-ProRule" id="PRU00176"/>
    </source>
</evidence>
<feature type="region of interest" description="Disordered" evidence="9">
    <location>
        <begin position="400"/>
        <end position="468"/>
    </location>
</feature>
<dbReference type="PANTHER" id="PTHR15528:SF12">
    <property type="entry name" value="PEROXISOME PROLIFERATOR-ACTIVATED RECEPTOR GAMMA COACTIVATOR 1-BETA"/>
    <property type="match status" value="1"/>
</dbReference>
<keyword evidence="6" id="KW-0804">Transcription</keyword>
<gene>
    <name evidence="12" type="primary">PPARGC1B</name>
</gene>
<dbReference type="Gene3D" id="3.30.70.330">
    <property type="match status" value="1"/>
</dbReference>
<comment type="subcellular location">
    <subcellularLocation>
        <location evidence="1">Nucleus</location>
    </subcellularLocation>
</comment>
<dbReference type="InterPro" id="IPR012677">
    <property type="entry name" value="Nucleotide-bd_a/b_plait_sf"/>
</dbReference>
<keyword evidence="7" id="KW-0539">Nucleus</keyword>
<evidence type="ECO:0000256" key="9">
    <source>
        <dbReference type="SAM" id="MobiDB-lite"/>
    </source>
</evidence>
<feature type="compositionally biased region" description="Acidic residues" evidence="9">
    <location>
        <begin position="801"/>
        <end position="815"/>
    </location>
</feature>
<evidence type="ECO:0000313" key="11">
    <source>
        <dbReference type="Proteomes" id="UP000504627"/>
    </source>
</evidence>
<evidence type="ECO:0000259" key="10">
    <source>
        <dbReference type="PROSITE" id="PS50102"/>
    </source>
</evidence>
<dbReference type="GO" id="GO:0003712">
    <property type="term" value="F:transcription coregulator activity"/>
    <property type="evidence" value="ECO:0007669"/>
    <property type="project" value="InterPro"/>
</dbReference>
<dbReference type="GO" id="GO:0045944">
    <property type="term" value="P:positive regulation of transcription by RNA polymerase II"/>
    <property type="evidence" value="ECO:0007669"/>
    <property type="project" value="TreeGrafter"/>
</dbReference>
<dbReference type="InterPro" id="IPR035979">
    <property type="entry name" value="RBD_domain_sf"/>
</dbReference>
<dbReference type="RefSeq" id="XP_027574467.2">
    <property type="nucleotide sequence ID" value="XM_027718666.2"/>
</dbReference>
<evidence type="ECO:0000256" key="3">
    <source>
        <dbReference type="ARBA" id="ARBA00022884"/>
    </source>
</evidence>
<keyword evidence="11" id="KW-1185">Reference proteome</keyword>
<feature type="region of interest" description="Disordered" evidence="9">
    <location>
        <begin position="530"/>
        <end position="554"/>
    </location>
</feature>
<keyword evidence="2" id="KW-0597">Phosphoprotein</keyword>
<dbReference type="InterPro" id="IPR000504">
    <property type="entry name" value="RRM_dom"/>
</dbReference>
<dbReference type="GO" id="GO:0003723">
    <property type="term" value="F:RNA binding"/>
    <property type="evidence" value="ECO:0007669"/>
    <property type="project" value="UniProtKB-UniRule"/>
</dbReference>
<dbReference type="Pfam" id="PF00076">
    <property type="entry name" value="RRM_1"/>
    <property type="match status" value="1"/>
</dbReference>
<dbReference type="GO" id="GO:0005634">
    <property type="term" value="C:nucleus"/>
    <property type="evidence" value="ECO:0007669"/>
    <property type="project" value="UniProtKB-SubCell"/>
</dbReference>
<feature type="domain" description="RRM" evidence="10">
    <location>
        <begin position="889"/>
        <end position="954"/>
    </location>
</feature>
<reference evidence="12" key="1">
    <citation type="submission" date="2025-08" db="UniProtKB">
        <authorList>
            <consortium name="RefSeq"/>
        </authorList>
    </citation>
    <scope>IDENTIFICATION</scope>
    <source>
        <tissue evidence="12">Muscle</tissue>
    </source>
</reference>
<evidence type="ECO:0000256" key="1">
    <source>
        <dbReference type="ARBA" id="ARBA00004123"/>
    </source>
</evidence>
<keyword evidence="5" id="KW-0010">Activator</keyword>
<feature type="region of interest" description="Disordered" evidence="9">
    <location>
        <begin position="125"/>
        <end position="153"/>
    </location>
</feature>
<dbReference type="InParanoid" id="A0A6J2GH21"/>
<evidence type="ECO:0000256" key="6">
    <source>
        <dbReference type="ARBA" id="ARBA00023163"/>
    </source>
</evidence>
<proteinExistence type="predicted"/>
<dbReference type="PROSITE" id="PS50102">
    <property type="entry name" value="RRM"/>
    <property type="match status" value="1"/>
</dbReference>
<sequence>MAEPGPDCSSLLDEDLSSFVFSYLADSQYEVSGEEHLYSDFPEIDLSQLDASDFDSASCFSELQWCGEHSETDSSQYSTDDSELFQIIDSENEALLAALTETLDDIQGDDMGLAAFRTMEEGDTLNHAYTSPAPSPKPTAPVTGGPSPAPEFDELSLLKKLLLSPSHVPPSCEAQRDGTARRPGTPKSRPARPCTKVEGPRDRRASVPQAQSRSCTELHRHLTSTTPCSQTKAPQAPEECSSGGHHPSPGDCTHHEDDSDSSEDSLSSGDSVTPLSSAEDGSGSQLSCEGEMHSVVELIRYMHTYCLPPRKLPTRDPADAKPQPCSSPFKRAKPDCPAQPGPPGSAQSRPGCAWQAAGGCKKPGASFSILKELLARDLLCDVSKPYRLGKPVYAALARPPGSCSPVLPARDGEDASGTCTSRVKTAPEKAEPRQSPGAEAEALQELSGHEDNGGKQEGTSGTAVGKVARKQDNTVYAVRRSKRLNPELGHWLSFLDEPPPEPSVSLACREAAPCPVLEGFSAEEPAAEVEVGGTAPSAEPQPLSLGSPVDGEVGNGAESRRCALLEQTETPRCLTLSLAQTDPAFGKRNFESMLTVELCGTAGLTPPTTPPYKPAEEDLYKPDIPQEPGKEDGMAPSPGGAGDVAASRKAPRKHPERTELFAHLSRAATTRPTLPEQQGLLKRPFSRSFGDHDYCQVLKPEAALQRKVLKSWEPTSQVETEHKRKVPAAHYQGLDLGKEAGGEMLWKDGVKQLRDQEIRASLTKHFGFLDTALDDEDMVFCKTPEYDTVFEDSCSESGSPVEEEDEEEEEEEEEEHGNTKLCLRRNPLSRTSLHYCSRSRSSSGSSCCRSRSPASRRTFRCENGEQCQGGSGHRGQLEKRREKAIGEGRVVYIRNLSSSMSSSELKKRFEVFGEIVECQVLSRTNRGDKYGFITYRYSEHAALSLKNGPSLRKRNEPSFQLSSGGLGRFFWTRYADLDCGTEESSPAPVKSKYETMDFDSLLQEAQLSLHR</sequence>
<dbReference type="SUPFAM" id="SSF54928">
    <property type="entry name" value="RNA-binding domain, RBD"/>
    <property type="match status" value="1"/>
</dbReference>
<organism evidence="11 12">
    <name type="scientific">Pipra filicauda</name>
    <name type="common">Wire-tailed manakin</name>
    <dbReference type="NCBI Taxonomy" id="649802"/>
    <lineage>
        <taxon>Eukaryota</taxon>
        <taxon>Metazoa</taxon>
        <taxon>Chordata</taxon>
        <taxon>Craniata</taxon>
        <taxon>Vertebrata</taxon>
        <taxon>Euteleostomi</taxon>
        <taxon>Archelosauria</taxon>
        <taxon>Archosauria</taxon>
        <taxon>Dinosauria</taxon>
        <taxon>Saurischia</taxon>
        <taxon>Theropoda</taxon>
        <taxon>Coelurosauria</taxon>
        <taxon>Aves</taxon>
        <taxon>Neognathae</taxon>
        <taxon>Neoaves</taxon>
        <taxon>Telluraves</taxon>
        <taxon>Australaves</taxon>
        <taxon>Passeriformes</taxon>
        <taxon>Pipridae</taxon>
        <taxon>Pipra</taxon>
    </lineage>
</organism>
<evidence type="ECO:0000256" key="2">
    <source>
        <dbReference type="ARBA" id="ARBA00022553"/>
    </source>
</evidence>
<dbReference type="Proteomes" id="UP000504627">
    <property type="component" value="Unplaced"/>
</dbReference>
<feature type="compositionally biased region" description="Polar residues" evidence="9">
    <location>
        <begin position="223"/>
        <end position="233"/>
    </location>
</feature>
<dbReference type="CTD" id="133522"/>
<evidence type="ECO:0000313" key="12">
    <source>
        <dbReference type="RefSeq" id="XP_027574467.2"/>
    </source>
</evidence>
<feature type="region of interest" description="Disordered" evidence="9">
    <location>
        <begin position="310"/>
        <end position="351"/>
    </location>
</feature>
<dbReference type="GeneID" id="113986714"/>
<keyword evidence="3 8" id="KW-0694">RNA-binding</keyword>
<keyword evidence="12" id="KW-0675">Receptor</keyword>
<feature type="region of interest" description="Disordered" evidence="9">
    <location>
        <begin position="602"/>
        <end position="655"/>
    </location>
</feature>
<evidence type="ECO:0000256" key="5">
    <source>
        <dbReference type="ARBA" id="ARBA00023159"/>
    </source>
</evidence>
<dbReference type="SMART" id="SM00360">
    <property type="entry name" value="RRM"/>
    <property type="match status" value="1"/>
</dbReference>
<accession>A0A6J2GH21</accession>
<evidence type="ECO:0000256" key="4">
    <source>
        <dbReference type="ARBA" id="ARBA00023015"/>
    </source>
</evidence>
<protein>
    <submittedName>
        <fullName evidence="12">Peroxisome proliferator-activated receptor gamma coactivator 1-beta</fullName>
    </submittedName>
</protein>
<dbReference type="AlphaFoldDB" id="A0A6J2GH21"/>